<dbReference type="AlphaFoldDB" id="A0A367ZTL8"/>
<dbReference type="InterPro" id="IPR002035">
    <property type="entry name" value="VWF_A"/>
</dbReference>
<accession>A0A367ZTL8</accession>
<feature type="transmembrane region" description="Helical" evidence="1">
    <location>
        <begin position="6"/>
        <end position="25"/>
    </location>
</feature>
<dbReference type="Gene3D" id="3.40.50.410">
    <property type="entry name" value="von Willebrand factor, type A domain"/>
    <property type="match status" value="1"/>
</dbReference>
<comment type="caution">
    <text evidence="3">The sequence shown here is derived from an EMBL/GenBank/DDBJ whole genome shotgun (WGS) entry which is preliminary data.</text>
</comment>
<keyword evidence="1" id="KW-0472">Membrane</keyword>
<dbReference type="Pfam" id="PF00092">
    <property type="entry name" value="VWA"/>
    <property type="match status" value="1"/>
</dbReference>
<keyword evidence="1" id="KW-0812">Transmembrane</keyword>
<dbReference type="SUPFAM" id="SSF52317">
    <property type="entry name" value="Class I glutamine amidotransferase-like"/>
    <property type="match status" value="1"/>
</dbReference>
<dbReference type="SUPFAM" id="SSF53300">
    <property type="entry name" value="vWA-like"/>
    <property type="match status" value="2"/>
</dbReference>
<sequence>MITLGNPYGIVWLVPVLGLTLFWIRTPIFVTAAGKRVLLWLKLAVCGLLVLALLDPRWETQKFQEDHRAVFLFDVSPSVDFDSLAGALKTVASLTSDLPSHVKPTYLFFSGPCGTIDRLPAGWAESPPEREAVDLALARLPREASTDLGGALEEGMKAIPPDRRGRLYLFTDGGDTHGGVGAATRHLAEANLPVDVIPLSSVPRPPYPRIVRAAFPDRVFPGEAFSAHILIDNPPGGSLTLDLRGSDGTSIRRILPAGTPGLAAHTVEMKPQARGVVGYVVQVTGSSPPSPPARQYATVTVRSMPKALVFEEDPKAGRFLRDLLAAEQIDFSTASPGSWPADLRTALFPYSCVILNNIHRQHFSQDDLATLQQAVRNGTGLLMVGGPNSYGLGEWTETPIEEALPVRMPKRTVNQPLALILVLDCSGSMHGDSWDYLIAATKEILRLCRGQYVGIIMFNHLPTWVLPLQQIDDLDDIYRTLDQYYPGGGTVFSLPLAQALVALKDQPFAHKNVLMMSDGIPSDFHFVTPLLENFREYKVSVTTVAAGTEVNPETLQTIADGTGGEFYESPNFAELPEIFRKEFKRISAPPFIEESFQPLLLESSTLARGIARNEIPSLDGLVITQKKDKATVVLASPRGDPVLAWWRHGLGRTAAFTPDLLPVWTRSWARWNGLGKLLRQTIKELSEGAPERFTIETAQRGADLQVWVQPGASETSPLRILRLTDAASQSRHLTLTMGPDGRYEAVLRAATPGLWVAEVANEQGARVGTTLVAVNESRELAITRPNLPLLRQIAEQTGGELVEDPEQVSLHTMPAGVATVLFVPLWPWLVLLAMLLYLVDIYLRRANLFGLRGRSELKDGATEAPEEIYRQLAQKFQNLAEEHSLRGEEAEAKRFYLRAKAFFMKAQATREAHQMWERYKRFEGR</sequence>
<dbReference type="InterPro" id="IPR029062">
    <property type="entry name" value="Class_I_gatase-like"/>
</dbReference>
<protein>
    <recommendedName>
        <fullName evidence="2">VWFA domain-containing protein</fullName>
    </recommendedName>
</protein>
<name>A0A367ZTL8_9BACT</name>
<dbReference type="EMBL" id="QOQW01000001">
    <property type="protein sequence ID" value="RCK81495.1"/>
    <property type="molecule type" value="Genomic_DNA"/>
</dbReference>
<dbReference type="PANTHER" id="PTHR37947:SF2">
    <property type="entry name" value="VON WILLEBRAND FACTOR TYPE A"/>
    <property type="match status" value="1"/>
</dbReference>
<organism evidence="3 4">
    <name type="scientific">Candidatus Ozemobacter sibiricus</name>
    <dbReference type="NCBI Taxonomy" id="2268124"/>
    <lineage>
        <taxon>Bacteria</taxon>
        <taxon>Candidatus Ozemobacteria</taxon>
        <taxon>Candidatus Ozemobacterales</taxon>
        <taxon>Candidatus Ozemobacteraceae</taxon>
        <taxon>Candidatus Ozemobacter</taxon>
    </lineage>
</organism>
<evidence type="ECO:0000313" key="4">
    <source>
        <dbReference type="Proteomes" id="UP000252355"/>
    </source>
</evidence>
<feature type="domain" description="VWFA" evidence="2">
    <location>
        <begin position="418"/>
        <end position="583"/>
    </location>
</feature>
<dbReference type="Gene3D" id="3.40.50.880">
    <property type="match status" value="2"/>
</dbReference>
<evidence type="ECO:0000313" key="3">
    <source>
        <dbReference type="EMBL" id="RCK81495.1"/>
    </source>
</evidence>
<dbReference type="CDD" id="cd00198">
    <property type="entry name" value="vWFA"/>
    <property type="match status" value="2"/>
</dbReference>
<dbReference type="PANTHER" id="PTHR37947">
    <property type="entry name" value="BLL2462 PROTEIN"/>
    <property type="match status" value="1"/>
</dbReference>
<evidence type="ECO:0000259" key="2">
    <source>
        <dbReference type="PROSITE" id="PS50234"/>
    </source>
</evidence>
<gene>
    <name evidence="3" type="ORF">OZSIB_0629</name>
</gene>
<dbReference type="PROSITE" id="PS50234">
    <property type="entry name" value="VWFA"/>
    <property type="match status" value="1"/>
</dbReference>
<reference evidence="3 4" key="1">
    <citation type="submission" date="2018-05" db="EMBL/GenBank/DDBJ databases">
        <title>A metagenomic window into the 2 km-deep terrestrial subsurface aquifer revealed taxonomically and functionally diverse microbial community comprising novel uncultured bacterial lineages.</title>
        <authorList>
            <person name="Kadnikov V.V."/>
            <person name="Mardanov A.V."/>
            <person name="Beletsky A.V."/>
            <person name="Banks D."/>
            <person name="Pimenov N.V."/>
            <person name="Frank Y.A."/>
            <person name="Karnachuk O.V."/>
            <person name="Ravin N.V."/>
        </authorList>
    </citation>
    <scope>NUCLEOTIDE SEQUENCE [LARGE SCALE GENOMIC DNA]</scope>
    <source>
        <strain evidence="3">BY5</strain>
    </source>
</reference>
<keyword evidence="1" id="KW-1133">Transmembrane helix</keyword>
<dbReference type="SMART" id="SM00327">
    <property type="entry name" value="VWA"/>
    <property type="match status" value="2"/>
</dbReference>
<dbReference type="InterPro" id="IPR036465">
    <property type="entry name" value="vWFA_dom_sf"/>
</dbReference>
<feature type="transmembrane region" description="Helical" evidence="1">
    <location>
        <begin position="825"/>
        <end position="843"/>
    </location>
</feature>
<feature type="transmembrane region" description="Helical" evidence="1">
    <location>
        <begin position="37"/>
        <end position="54"/>
    </location>
</feature>
<dbReference type="Proteomes" id="UP000252355">
    <property type="component" value="Unassembled WGS sequence"/>
</dbReference>
<evidence type="ECO:0000256" key="1">
    <source>
        <dbReference type="SAM" id="Phobius"/>
    </source>
</evidence>
<proteinExistence type="predicted"/>